<evidence type="ECO:0000256" key="2">
    <source>
        <dbReference type="SAM" id="Phobius"/>
    </source>
</evidence>
<reference evidence="3 4" key="1">
    <citation type="journal article" date="2013" name="Curr. Biol.">
        <title>The Genome of the Foraminiferan Reticulomyxa filosa.</title>
        <authorList>
            <person name="Glockner G."/>
            <person name="Hulsmann N."/>
            <person name="Schleicher M."/>
            <person name="Noegel A.A."/>
            <person name="Eichinger L."/>
            <person name="Gallinger C."/>
            <person name="Pawlowski J."/>
            <person name="Sierra R."/>
            <person name="Euteneuer U."/>
            <person name="Pillet L."/>
            <person name="Moustafa A."/>
            <person name="Platzer M."/>
            <person name="Groth M."/>
            <person name="Szafranski K."/>
            <person name="Schliwa M."/>
        </authorList>
    </citation>
    <scope>NUCLEOTIDE SEQUENCE [LARGE SCALE GENOMIC DNA]</scope>
</reference>
<feature type="transmembrane region" description="Helical" evidence="2">
    <location>
        <begin position="197"/>
        <end position="216"/>
    </location>
</feature>
<keyword evidence="2" id="KW-0812">Transmembrane</keyword>
<feature type="compositionally biased region" description="Polar residues" evidence="1">
    <location>
        <begin position="379"/>
        <end position="389"/>
    </location>
</feature>
<dbReference type="Proteomes" id="UP000023152">
    <property type="component" value="Unassembled WGS sequence"/>
</dbReference>
<gene>
    <name evidence="3" type="ORF">RFI_05022</name>
</gene>
<evidence type="ECO:0000313" key="4">
    <source>
        <dbReference type="Proteomes" id="UP000023152"/>
    </source>
</evidence>
<feature type="region of interest" description="Disordered" evidence="1">
    <location>
        <begin position="296"/>
        <end position="323"/>
    </location>
</feature>
<accession>X6P1G0</accession>
<feature type="compositionally biased region" description="Low complexity" evidence="1">
    <location>
        <begin position="360"/>
        <end position="377"/>
    </location>
</feature>
<feature type="compositionally biased region" description="Basic and acidic residues" evidence="1">
    <location>
        <begin position="314"/>
        <end position="323"/>
    </location>
</feature>
<keyword evidence="2" id="KW-1133">Transmembrane helix</keyword>
<comment type="caution">
    <text evidence="3">The sequence shown here is derived from an EMBL/GenBank/DDBJ whole genome shotgun (WGS) entry which is preliminary data.</text>
</comment>
<dbReference type="AlphaFoldDB" id="X6P1G0"/>
<organism evidence="3 4">
    <name type="scientific">Reticulomyxa filosa</name>
    <dbReference type="NCBI Taxonomy" id="46433"/>
    <lineage>
        <taxon>Eukaryota</taxon>
        <taxon>Sar</taxon>
        <taxon>Rhizaria</taxon>
        <taxon>Retaria</taxon>
        <taxon>Foraminifera</taxon>
        <taxon>Monothalamids</taxon>
        <taxon>Reticulomyxidae</taxon>
        <taxon>Reticulomyxa</taxon>
    </lineage>
</organism>
<name>X6P1G0_RETFI</name>
<keyword evidence="4" id="KW-1185">Reference proteome</keyword>
<proteinExistence type="predicted"/>
<feature type="transmembrane region" description="Helical" evidence="2">
    <location>
        <begin position="89"/>
        <end position="119"/>
    </location>
</feature>
<feature type="transmembrane region" description="Helical" evidence="2">
    <location>
        <begin position="50"/>
        <end position="69"/>
    </location>
</feature>
<feature type="compositionally biased region" description="Polar residues" evidence="1">
    <location>
        <begin position="296"/>
        <end position="308"/>
    </location>
</feature>
<keyword evidence="2" id="KW-0472">Membrane</keyword>
<protein>
    <submittedName>
        <fullName evidence="3">Uncharacterized protein</fullName>
    </submittedName>
</protein>
<dbReference type="EMBL" id="ASPP01004490">
    <property type="protein sequence ID" value="ETO32096.1"/>
    <property type="molecule type" value="Genomic_DNA"/>
</dbReference>
<evidence type="ECO:0000256" key="1">
    <source>
        <dbReference type="SAM" id="MobiDB-lite"/>
    </source>
</evidence>
<feature type="transmembrane region" description="Helical" evidence="2">
    <location>
        <begin position="236"/>
        <end position="262"/>
    </location>
</feature>
<sequence length="415" mass="48061">MLLQYRHFQSSTKLNTDKTKNWKNEKLVDKSNESQNVFVPIFRTQQSQQWFLTIICIQSCLRCALFFLLPAITHNCNDVSPLYVDHRFYAILEISAVFLFQFAFSCLAYQFLLFYYSIVVKSFSSKKKKNLSSLLHTYNVFVTCNTKILPCQQKKIKKNGNTYFFYVTFPRGQENENHNKWLTLHSYVNQQIKCHSIAIYLLNIVSSIVVILYLSLESIGKSLYGHRSEAIFRRVPVLSFVISCLLLACIYGRFVIPVFLIYRRIMKQQQQNDQAKAVMMMMGNYYCQQQQQQQRNNLLPSRTTSKSNSKYKRDKAMKSKRIDDHNGSTVGLIYPSITCVVLPNKLKDDTPTYCEPPSLPVSTSTAPTSSQTPSPRSFCHSSTDPSQCQSKEEKDLDVESNAKLLKITETRKKKR</sequence>
<feature type="non-terminal residue" evidence="3">
    <location>
        <position position="415"/>
    </location>
</feature>
<feature type="region of interest" description="Disordered" evidence="1">
    <location>
        <begin position="353"/>
        <end position="399"/>
    </location>
</feature>
<evidence type="ECO:0000313" key="3">
    <source>
        <dbReference type="EMBL" id="ETO32096.1"/>
    </source>
</evidence>